<evidence type="ECO:0000313" key="1">
    <source>
        <dbReference type="EMBL" id="CAA7030828.1"/>
    </source>
</evidence>
<proteinExistence type="predicted"/>
<dbReference type="EMBL" id="CACVBM020001098">
    <property type="protein sequence ID" value="CAA7030828.1"/>
    <property type="molecule type" value="Genomic_DNA"/>
</dbReference>
<protein>
    <recommendedName>
        <fullName evidence="3">Reverse transcriptase Ty1/copia-type domain-containing protein</fullName>
    </recommendedName>
</protein>
<comment type="caution">
    <text evidence="1">The sequence shown here is derived from an EMBL/GenBank/DDBJ whole genome shotgun (WGS) entry which is preliminary data.</text>
</comment>
<sequence length="255" mass="28569">MGLLACKPAGSPIDQHHQLSLAKGALLADPEVYRRLVGRLVYLAATRPDLTYAIHVLSQFMQSPREEHWLAALKVVRYLKGTIGQGILLRAESSMHFSGWCDSDYAACPLTRRSLTSYIVQCGSSPIVWKTRKQDTVSRSTAEAEYRAMTEVTCELRWMKGILSEMGVDHAEPMMLLCDSKPALHIAANLVFHERTKHVEIDCHFIRDDIVCGLIKTKHVDTKEQLADIFTKGLGKKEFDAFLLKLGIANLYAPT</sequence>
<dbReference type="AlphaFoldDB" id="A0A6D2IT83"/>
<name>A0A6D2IT83_9BRAS</name>
<reference evidence="1" key="1">
    <citation type="submission" date="2020-01" db="EMBL/GenBank/DDBJ databases">
        <authorList>
            <person name="Mishra B."/>
        </authorList>
    </citation>
    <scope>NUCLEOTIDE SEQUENCE [LARGE SCALE GENOMIC DNA]</scope>
</reference>
<dbReference type="PANTHER" id="PTHR11439">
    <property type="entry name" value="GAG-POL-RELATED RETROTRANSPOSON"/>
    <property type="match status" value="1"/>
</dbReference>
<organism evidence="1 2">
    <name type="scientific">Microthlaspi erraticum</name>
    <dbReference type="NCBI Taxonomy" id="1685480"/>
    <lineage>
        <taxon>Eukaryota</taxon>
        <taxon>Viridiplantae</taxon>
        <taxon>Streptophyta</taxon>
        <taxon>Embryophyta</taxon>
        <taxon>Tracheophyta</taxon>
        <taxon>Spermatophyta</taxon>
        <taxon>Magnoliopsida</taxon>
        <taxon>eudicotyledons</taxon>
        <taxon>Gunneridae</taxon>
        <taxon>Pentapetalae</taxon>
        <taxon>rosids</taxon>
        <taxon>malvids</taxon>
        <taxon>Brassicales</taxon>
        <taxon>Brassicaceae</taxon>
        <taxon>Coluteocarpeae</taxon>
        <taxon>Microthlaspi</taxon>
    </lineage>
</organism>
<evidence type="ECO:0008006" key="3">
    <source>
        <dbReference type="Google" id="ProtNLM"/>
    </source>
</evidence>
<gene>
    <name evidence="1" type="ORF">MERR_LOCUS18063</name>
</gene>
<dbReference type="InterPro" id="IPR043502">
    <property type="entry name" value="DNA/RNA_pol_sf"/>
</dbReference>
<dbReference type="CDD" id="cd09272">
    <property type="entry name" value="RNase_HI_RT_Ty1"/>
    <property type="match status" value="1"/>
</dbReference>
<evidence type="ECO:0000313" key="2">
    <source>
        <dbReference type="Proteomes" id="UP000467841"/>
    </source>
</evidence>
<dbReference type="Proteomes" id="UP000467841">
    <property type="component" value="Unassembled WGS sequence"/>
</dbReference>
<accession>A0A6D2IT83</accession>
<keyword evidence="2" id="KW-1185">Reference proteome</keyword>
<dbReference type="PANTHER" id="PTHR11439:SF470">
    <property type="entry name" value="CYSTEINE-RICH RLK (RECEPTOR-LIKE PROTEIN KINASE) 8"/>
    <property type="match status" value="1"/>
</dbReference>
<dbReference type="OrthoDB" id="1100300at2759"/>
<dbReference type="SUPFAM" id="SSF56672">
    <property type="entry name" value="DNA/RNA polymerases"/>
    <property type="match status" value="1"/>
</dbReference>